<accession>A0A437M364</accession>
<evidence type="ECO:0000256" key="1">
    <source>
        <dbReference type="SAM" id="SignalP"/>
    </source>
</evidence>
<keyword evidence="1" id="KW-0732">Signal</keyword>
<gene>
    <name evidence="2" type="ORF">EOD42_18140</name>
</gene>
<feature type="signal peptide" evidence="1">
    <location>
        <begin position="1"/>
        <end position="22"/>
    </location>
</feature>
<protein>
    <recommendedName>
        <fullName evidence="4">PRC-barrel domain containing protein</fullName>
    </recommendedName>
</protein>
<proteinExistence type="predicted"/>
<reference evidence="2 3" key="1">
    <citation type="submission" date="2019-01" db="EMBL/GenBank/DDBJ databases">
        <authorList>
            <person name="Chen W.-M."/>
        </authorList>
    </citation>
    <scope>NUCLEOTIDE SEQUENCE [LARGE SCALE GENOMIC DNA]</scope>
    <source>
        <strain evidence="2 3">CCP-6</strain>
    </source>
</reference>
<sequence>MSHAPSITLLGALLAWAGPAAAQHPANAPPPPAERSAEARARYPQPVRVGDLLGRQVLEDSPQQTVLGRVAGVTRDTEGVAILVDCCGILGFGTRRVALPVETMTLLGQFMVARGQDRQSMALLPAVAPARAAPLPVDASIRVGLGRN</sequence>
<evidence type="ECO:0008006" key="4">
    <source>
        <dbReference type="Google" id="ProtNLM"/>
    </source>
</evidence>
<dbReference type="AlphaFoldDB" id="A0A437M364"/>
<dbReference type="OrthoDB" id="7998280at2"/>
<comment type="caution">
    <text evidence="2">The sequence shown here is derived from an EMBL/GenBank/DDBJ whole genome shotgun (WGS) entry which is preliminary data.</text>
</comment>
<dbReference type="EMBL" id="SACL01000007">
    <property type="protein sequence ID" value="RVT92139.1"/>
    <property type="molecule type" value="Genomic_DNA"/>
</dbReference>
<evidence type="ECO:0000313" key="2">
    <source>
        <dbReference type="EMBL" id="RVT92139.1"/>
    </source>
</evidence>
<dbReference type="Proteomes" id="UP000282957">
    <property type="component" value="Unassembled WGS sequence"/>
</dbReference>
<keyword evidence="3" id="KW-1185">Reference proteome</keyword>
<organism evidence="2 3">
    <name type="scientific">Rhodovarius crocodyli</name>
    <dbReference type="NCBI Taxonomy" id="1979269"/>
    <lineage>
        <taxon>Bacteria</taxon>
        <taxon>Pseudomonadati</taxon>
        <taxon>Pseudomonadota</taxon>
        <taxon>Alphaproteobacteria</taxon>
        <taxon>Acetobacterales</taxon>
        <taxon>Roseomonadaceae</taxon>
        <taxon>Rhodovarius</taxon>
    </lineage>
</organism>
<evidence type="ECO:0000313" key="3">
    <source>
        <dbReference type="Proteomes" id="UP000282957"/>
    </source>
</evidence>
<dbReference type="RefSeq" id="WP_127788993.1">
    <property type="nucleotide sequence ID" value="NZ_SACL01000007.1"/>
</dbReference>
<feature type="chain" id="PRO_5019537847" description="PRC-barrel domain containing protein" evidence="1">
    <location>
        <begin position="23"/>
        <end position="148"/>
    </location>
</feature>
<name>A0A437M364_9PROT</name>